<dbReference type="Proteomes" id="UP000887013">
    <property type="component" value="Unassembled WGS sequence"/>
</dbReference>
<accession>A0A8X6NHR2</accession>
<proteinExistence type="predicted"/>
<evidence type="ECO:0000313" key="1">
    <source>
        <dbReference type="EMBL" id="GFT15172.1"/>
    </source>
</evidence>
<comment type="caution">
    <text evidence="1">The sequence shown here is derived from an EMBL/GenBank/DDBJ whole genome shotgun (WGS) entry which is preliminary data.</text>
</comment>
<evidence type="ECO:0000313" key="2">
    <source>
        <dbReference type="Proteomes" id="UP000887013"/>
    </source>
</evidence>
<dbReference type="AlphaFoldDB" id="A0A8X6NHR2"/>
<organism evidence="1 2">
    <name type="scientific">Nephila pilipes</name>
    <name type="common">Giant wood spider</name>
    <name type="synonym">Nephila maculata</name>
    <dbReference type="NCBI Taxonomy" id="299642"/>
    <lineage>
        <taxon>Eukaryota</taxon>
        <taxon>Metazoa</taxon>
        <taxon>Ecdysozoa</taxon>
        <taxon>Arthropoda</taxon>
        <taxon>Chelicerata</taxon>
        <taxon>Arachnida</taxon>
        <taxon>Araneae</taxon>
        <taxon>Araneomorphae</taxon>
        <taxon>Entelegynae</taxon>
        <taxon>Araneoidea</taxon>
        <taxon>Nephilidae</taxon>
        <taxon>Nephila</taxon>
    </lineage>
</organism>
<protein>
    <submittedName>
        <fullName evidence="1">Uncharacterized protein</fullName>
    </submittedName>
</protein>
<name>A0A8X6NHR2_NEPPI</name>
<keyword evidence="2" id="KW-1185">Reference proteome</keyword>
<gene>
    <name evidence="1" type="ORF">NPIL_72051</name>
</gene>
<sequence length="100" mass="11787">MVIRSPIRKARKALDARMAVNTIERCLQEKIIVPYIFRTSSHPQYRPNTSVQEKTIALKRTLRIERFWTHCTLSPFERTQPNLRGTRLSIKSKLFVLYGN</sequence>
<reference evidence="1" key="1">
    <citation type="submission" date="2020-08" db="EMBL/GenBank/DDBJ databases">
        <title>Multicomponent nature underlies the extraordinary mechanical properties of spider dragline silk.</title>
        <authorList>
            <person name="Kono N."/>
            <person name="Nakamura H."/>
            <person name="Mori M."/>
            <person name="Yoshida Y."/>
            <person name="Ohtoshi R."/>
            <person name="Malay A.D."/>
            <person name="Moran D.A.P."/>
            <person name="Tomita M."/>
            <person name="Numata K."/>
            <person name="Arakawa K."/>
        </authorList>
    </citation>
    <scope>NUCLEOTIDE SEQUENCE</scope>
</reference>
<dbReference type="EMBL" id="BMAW01058244">
    <property type="protein sequence ID" value="GFT15172.1"/>
    <property type="molecule type" value="Genomic_DNA"/>
</dbReference>